<evidence type="ECO:0000313" key="10">
    <source>
        <dbReference type="EMBL" id="MBM3222341.1"/>
    </source>
</evidence>
<evidence type="ECO:0000313" key="11">
    <source>
        <dbReference type="Proteomes" id="UP000712673"/>
    </source>
</evidence>
<feature type="binding site" evidence="7">
    <location>
        <position position="68"/>
    </location>
    <ligand>
        <name>Zn(2+)</name>
        <dbReference type="ChEBI" id="CHEBI:29105"/>
        <label>1</label>
    </ligand>
</feature>
<evidence type="ECO:0000259" key="8">
    <source>
        <dbReference type="Pfam" id="PF07969"/>
    </source>
</evidence>
<accession>A0A937VZ84</accession>
<dbReference type="AlphaFoldDB" id="A0A937VZ84"/>
<dbReference type="SUPFAM" id="SSF51556">
    <property type="entry name" value="Metallo-dependent hydrolases"/>
    <property type="match status" value="1"/>
</dbReference>
<comment type="cofactor">
    <cofactor evidence="7">
        <name>Zn(2+)</name>
        <dbReference type="ChEBI" id="CHEBI:29105"/>
    </cofactor>
    <text evidence="7">Binds 2 Zn(2+) ions per subunit.</text>
</comment>
<dbReference type="InterPro" id="IPR032466">
    <property type="entry name" value="Metal_Hydrolase"/>
</dbReference>
<dbReference type="InterPro" id="IPR011059">
    <property type="entry name" value="Metal-dep_hydrolase_composite"/>
</dbReference>
<evidence type="ECO:0000256" key="4">
    <source>
        <dbReference type="ARBA" id="ARBA00022801"/>
    </source>
</evidence>
<dbReference type="InterPro" id="IPR004722">
    <property type="entry name" value="DHOase"/>
</dbReference>
<dbReference type="Proteomes" id="UP000712673">
    <property type="component" value="Unassembled WGS sequence"/>
</dbReference>
<gene>
    <name evidence="7" type="primary">pyrC</name>
    <name evidence="10" type="ORF">FJZ47_00850</name>
</gene>
<evidence type="ECO:0000256" key="2">
    <source>
        <dbReference type="ARBA" id="ARBA00010286"/>
    </source>
</evidence>
<evidence type="ECO:0000256" key="3">
    <source>
        <dbReference type="ARBA" id="ARBA00022723"/>
    </source>
</evidence>
<dbReference type="GO" id="GO:0008270">
    <property type="term" value="F:zinc ion binding"/>
    <property type="evidence" value="ECO:0007669"/>
    <property type="project" value="UniProtKB-UniRule"/>
</dbReference>
<dbReference type="GO" id="GO:0006145">
    <property type="term" value="P:purine nucleobase catabolic process"/>
    <property type="evidence" value="ECO:0007669"/>
    <property type="project" value="TreeGrafter"/>
</dbReference>
<feature type="domain" description="Amidohydrolase 3" evidence="8">
    <location>
        <begin position="327"/>
        <end position="427"/>
    </location>
</feature>
<dbReference type="CDD" id="cd01317">
    <property type="entry name" value="DHOase_IIa"/>
    <property type="match status" value="1"/>
</dbReference>
<feature type="binding site" evidence="7">
    <location>
        <position position="284"/>
    </location>
    <ligand>
        <name>substrate</name>
    </ligand>
</feature>
<dbReference type="GO" id="GO:0004038">
    <property type="term" value="F:allantoinase activity"/>
    <property type="evidence" value="ECO:0007669"/>
    <property type="project" value="TreeGrafter"/>
</dbReference>
<dbReference type="PROSITE" id="PS00482">
    <property type="entry name" value="DIHYDROOROTASE_1"/>
    <property type="match status" value="1"/>
</dbReference>
<dbReference type="Gene3D" id="3.20.20.140">
    <property type="entry name" value="Metal-dependent hydrolases"/>
    <property type="match status" value="1"/>
</dbReference>
<evidence type="ECO:0000256" key="6">
    <source>
        <dbReference type="ARBA" id="ARBA00022975"/>
    </source>
</evidence>
<comment type="function">
    <text evidence="1 7">Catalyzes the reversible cyclization of carbamoyl aspartate to dihydroorotate.</text>
</comment>
<evidence type="ECO:0000256" key="7">
    <source>
        <dbReference type="HAMAP-Rule" id="MF_00220"/>
    </source>
</evidence>
<reference evidence="10" key="1">
    <citation type="submission" date="2019-03" db="EMBL/GenBank/DDBJ databases">
        <title>Lake Tanganyika Metagenome-Assembled Genomes (MAGs).</title>
        <authorList>
            <person name="Tran P."/>
        </authorList>
    </citation>
    <scope>NUCLEOTIDE SEQUENCE</scope>
    <source>
        <strain evidence="10">K_DeepCast_65m_m2_066</strain>
    </source>
</reference>
<dbReference type="PROSITE" id="PS00483">
    <property type="entry name" value="DIHYDROOROTASE_2"/>
    <property type="match status" value="1"/>
</dbReference>
<feature type="domain" description="Dihydroorotase catalytic" evidence="9">
    <location>
        <begin position="56"/>
        <end position="243"/>
    </location>
</feature>
<dbReference type="PANTHER" id="PTHR43668:SF2">
    <property type="entry name" value="ALLANTOINASE"/>
    <property type="match status" value="1"/>
</dbReference>
<dbReference type="NCBIfam" id="TIGR00857">
    <property type="entry name" value="pyrC_multi"/>
    <property type="match status" value="1"/>
</dbReference>
<dbReference type="SUPFAM" id="SSF51338">
    <property type="entry name" value="Composite domain of metallo-dependent hydrolases"/>
    <property type="match status" value="1"/>
</dbReference>
<dbReference type="EC" id="3.5.2.3" evidence="7"/>
<feature type="active site" evidence="7">
    <location>
        <position position="311"/>
    </location>
</feature>
<keyword evidence="6 7" id="KW-0665">Pyrimidine biosynthesis</keyword>
<dbReference type="InterPro" id="IPR013108">
    <property type="entry name" value="Amidohydro_3"/>
</dbReference>
<dbReference type="GO" id="GO:0004151">
    <property type="term" value="F:dihydroorotase activity"/>
    <property type="evidence" value="ECO:0007669"/>
    <property type="project" value="UniProtKB-UniRule"/>
</dbReference>
<dbReference type="PANTHER" id="PTHR43668">
    <property type="entry name" value="ALLANTOINASE"/>
    <property type="match status" value="1"/>
</dbReference>
<evidence type="ECO:0000256" key="1">
    <source>
        <dbReference type="ARBA" id="ARBA00002368"/>
    </source>
</evidence>
<organism evidence="10 11">
    <name type="scientific">Tectimicrobiota bacterium</name>
    <dbReference type="NCBI Taxonomy" id="2528274"/>
    <lineage>
        <taxon>Bacteria</taxon>
        <taxon>Pseudomonadati</taxon>
        <taxon>Nitrospinota/Tectimicrobiota group</taxon>
        <taxon>Candidatus Tectimicrobiota</taxon>
    </lineage>
</organism>
<keyword evidence="5 7" id="KW-0862">Zinc</keyword>
<dbReference type="EMBL" id="VGLS01000011">
    <property type="protein sequence ID" value="MBM3222341.1"/>
    <property type="molecule type" value="Genomic_DNA"/>
</dbReference>
<feature type="binding site" evidence="7">
    <location>
        <position position="238"/>
    </location>
    <ligand>
        <name>Zn(2+)</name>
        <dbReference type="ChEBI" id="CHEBI:29105"/>
        <label>2</label>
    </ligand>
</feature>
<dbReference type="Pfam" id="PF07969">
    <property type="entry name" value="Amidohydro_3"/>
    <property type="match status" value="1"/>
</dbReference>
<feature type="binding site" evidence="7">
    <location>
        <position position="100"/>
    </location>
    <ligand>
        <name>substrate</name>
    </ligand>
</feature>
<comment type="catalytic activity">
    <reaction evidence="7">
        <text>(S)-dihydroorotate + H2O = N-carbamoyl-L-aspartate + H(+)</text>
        <dbReference type="Rhea" id="RHEA:24296"/>
        <dbReference type="ChEBI" id="CHEBI:15377"/>
        <dbReference type="ChEBI" id="CHEBI:15378"/>
        <dbReference type="ChEBI" id="CHEBI:30864"/>
        <dbReference type="ChEBI" id="CHEBI:32814"/>
        <dbReference type="EC" id="3.5.2.3"/>
    </reaction>
</comment>
<dbReference type="InterPro" id="IPR024403">
    <property type="entry name" value="DHOase_cat"/>
</dbReference>
<name>A0A937VZ84_UNCTE</name>
<comment type="similarity">
    <text evidence="2 7">Belongs to the metallo-dependent hydrolases superfamily. DHOase family. Class I DHOase subfamily.</text>
</comment>
<dbReference type="InterPro" id="IPR050138">
    <property type="entry name" value="DHOase/Allantoinase_Hydrolase"/>
</dbReference>
<proteinExistence type="inferred from homology"/>
<dbReference type="InterPro" id="IPR002195">
    <property type="entry name" value="Dihydroorotase_CS"/>
</dbReference>
<dbReference type="HAMAP" id="MF_00220_B">
    <property type="entry name" value="PyrC_classI_B"/>
    <property type="match status" value="1"/>
</dbReference>
<dbReference type="Gene3D" id="2.30.40.10">
    <property type="entry name" value="Urease, subunit C, domain 1"/>
    <property type="match status" value="1"/>
</dbReference>
<feature type="binding site" evidence="7">
    <location>
        <position position="185"/>
    </location>
    <ligand>
        <name>Zn(2+)</name>
        <dbReference type="ChEBI" id="CHEBI:29105"/>
        <label>2</label>
    </ligand>
</feature>
<comment type="caution">
    <text evidence="7">Lacks conserved residue(s) required for the propagation of feature annotation.</text>
</comment>
<protein>
    <recommendedName>
        <fullName evidence="7">Dihydroorotase</fullName>
        <shortName evidence="7">DHOase</shortName>
        <ecNumber evidence="7">3.5.2.3</ecNumber>
    </recommendedName>
</protein>
<comment type="caution">
    <text evidence="10">The sequence shown here is derived from an EMBL/GenBank/DDBJ whole genome shotgun (WGS) entry which is preliminary data.</text>
</comment>
<evidence type="ECO:0000256" key="5">
    <source>
        <dbReference type="ARBA" id="ARBA00022833"/>
    </source>
</evidence>
<keyword evidence="4 7" id="KW-0378">Hydrolase</keyword>
<dbReference type="GO" id="GO:0044205">
    <property type="term" value="P:'de novo' UMP biosynthetic process"/>
    <property type="evidence" value="ECO:0007669"/>
    <property type="project" value="UniProtKB-UniRule"/>
</dbReference>
<sequence>MDILIRGGRVIDPAQGLDRSMDVWIADGKITALGPDLQVLPHYTADTLRILEVQGCVVTPGLLDMHVHLREPGFEHKETIATGLAAAAAGGFTAVAAMANTKPVNDTPAVTEWVLRRAAMVHGTRLFPVGAVSIGLEGKELAEIGGMHKAGIVALSDDGRPVMDPRLMRRAMEYGGMLELPILSHCEDHELTAQGVMHEGVVSTALGLVGVPAVAENVMVYRDIQLAALTGARLHIQHVSTAEAVDLVRRAKAQGLSVTAEACPHHFTLTHEAVRGYDTHTKVNPPLRTAEDVEAIIRGLQDGTIDVIASDHAPHHASEKDQDYTAAPAGMIGLETSVGLALRLYHEGYLALPDVIAKYTVNPARILGVPHGTLRVGSQADVTIIDPEHSHEVEATTLRSRSKNSPFLGWRLRGAAVATIVGGDVIFERL</sequence>
<dbReference type="Pfam" id="PF12890">
    <property type="entry name" value="DHOase"/>
    <property type="match status" value="1"/>
</dbReference>
<feature type="binding site" evidence="7">
    <location>
        <position position="158"/>
    </location>
    <ligand>
        <name>Zn(2+)</name>
        <dbReference type="ChEBI" id="CHEBI:29105"/>
        <label>1</label>
    </ligand>
</feature>
<keyword evidence="3 7" id="KW-0479">Metal-binding</keyword>
<feature type="binding site" evidence="7">
    <location>
        <position position="315"/>
    </location>
    <ligand>
        <name>substrate</name>
    </ligand>
</feature>
<comment type="pathway">
    <text evidence="7">Pyrimidine metabolism; UMP biosynthesis via de novo pathway; (S)-dihydroorotate from bicarbonate: step 3/3.</text>
</comment>
<feature type="binding site" evidence="7">
    <location>
        <position position="158"/>
    </location>
    <ligand>
        <name>Zn(2+)</name>
        <dbReference type="ChEBI" id="CHEBI:29105"/>
        <label>2</label>
    </ligand>
</feature>
<evidence type="ECO:0000259" key="9">
    <source>
        <dbReference type="Pfam" id="PF12890"/>
    </source>
</evidence>
<feature type="binding site" evidence="7">
    <location>
        <position position="66"/>
    </location>
    <ligand>
        <name>Zn(2+)</name>
        <dbReference type="ChEBI" id="CHEBI:29105"/>
        <label>1</label>
    </ligand>
</feature>
<feature type="binding site" evidence="7">
    <location>
        <position position="311"/>
    </location>
    <ligand>
        <name>Zn(2+)</name>
        <dbReference type="ChEBI" id="CHEBI:29105"/>
        <label>1</label>
    </ligand>
</feature>
<feature type="binding site" evidence="7">
    <location>
        <begin position="68"/>
        <end position="70"/>
    </location>
    <ligand>
        <name>substrate</name>
    </ligand>
</feature>
<dbReference type="GO" id="GO:0005737">
    <property type="term" value="C:cytoplasm"/>
    <property type="evidence" value="ECO:0007669"/>
    <property type="project" value="TreeGrafter"/>
</dbReference>